<evidence type="ECO:0000313" key="2">
    <source>
        <dbReference type="Proteomes" id="UP000708208"/>
    </source>
</evidence>
<keyword evidence="2" id="KW-1185">Reference proteome</keyword>
<comment type="caution">
    <text evidence="1">The sequence shown here is derived from an EMBL/GenBank/DDBJ whole genome shotgun (WGS) entry which is preliminary data.</text>
</comment>
<reference evidence="1" key="1">
    <citation type="submission" date="2021-06" db="EMBL/GenBank/DDBJ databases">
        <authorList>
            <person name="Hodson N. C."/>
            <person name="Mongue J. A."/>
            <person name="Jaron S. K."/>
        </authorList>
    </citation>
    <scope>NUCLEOTIDE SEQUENCE</scope>
</reference>
<name>A0A8J2JQ91_9HEXA</name>
<protein>
    <submittedName>
        <fullName evidence="1">Uncharacterized protein</fullName>
    </submittedName>
</protein>
<gene>
    <name evidence="1" type="ORF">AFUS01_LOCUS8499</name>
</gene>
<dbReference type="Proteomes" id="UP000708208">
    <property type="component" value="Unassembled WGS sequence"/>
</dbReference>
<accession>A0A8J2JQ91</accession>
<proteinExistence type="predicted"/>
<organism evidence="1 2">
    <name type="scientific">Allacma fusca</name>
    <dbReference type="NCBI Taxonomy" id="39272"/>
    <lineage>
        <taxon>Eukaryota</taxon>
        <taxon>Metazoa</taxon>
        <taxon>Ecdysozoa</taxon>
        <taxon>Arthropoda</taxon>
        <taxon>Hexapoda</taxon>
        <taxon>Collembola</taxon>
        <taxon>Symphypleona</taxon>
        <taxon>Sminthuridae</taxon>
        <taxon>Allacma</taxon>
    </lineage>
</organism>
<dbReference type="EMBL" id="CAJVCH010059096">
    <property type="protein sequence ID" value="CAG7719159.1"/>
    <property type="molecule type" value="Genomic_DNA"/>
</dbReference>
<dbReference type="AlphaFoldDB" id="A0A8J2JQ91"/>
<evidence type="ECO:0000313" key="1">
    <source>
        <dbReference type="EMBL" id="CAG7719159.1"/>
    </source>
</evidence>
<sequence length="51" mass="5954">MNSKAVFFYRSNALAFGKIEISSQVSGSIKFFDEPMKSHYLRRFYLCVLLI</sequence>